<keyword evidence="2" id="KW-0472">Membrane</keyword>
<feature type="domain" description="DUF753" evidence="4">
    <location>
        <begin position="108"/>
        <end position="176"/>
    </location>
</feature>
<dbReference type="InterPro" id="IPR008472">
    <property type="entry name" value="DUF753"/>
</dbReference>
<organism evidence="6 7">
    <name type="scientific">Lutzomyia longipalpis</name>
    <name type="common">Sand fly</name>
    <dbReference type="NCBI Taxonomy" id="7200"/>
    <lineage>
        <taxon>Eukaryota</taxon>
        <taxon>Metazoa</taxon>
        <taxon>Ecdysozoa</taxon>
        <taxon>Arthropoda</taxon>
        <taxon>Hexapoda</taxon>
        <taxon>Insecta</taxon>
        <taxon>Pterygota</taxon>
        <taxon>Neoptera</taxon>
        <taxon>Endopterygota</taxon>
        <taxon>Diptera</taxon>
        <taxon>Nematocera</taxon>
        <taxon>Psychodoidea</taxon>
        <taxon>Psychodidae</taxon>
        <taxon>Lutzomyia</taxon>
        <taxon>Lutzomyia</taxon>
    </lineage>
</organism>
<dbReference type="EnsemblMetazoa" id="LLOJ005387-RA">
    <property type="protein sequence ID" value="LLOJ005387-PA"/>
    <property type="gene ID" value="LLOJ005387"/>
</dbReference>
<protein>
    <recommendedName>
        <fullName evidence="4">DUF753 domain-containing protein</fullName>
    </recommendedName>
</protein>
<dbReference type="Proteomes" id="UP000092461">
    <property type="component" value="Unassembled WGS sequence"/>
</dbReference>
<keyword evidence="1 3" id="KW-0732">Signal</keyword>
<evidence type="ECO:0000313" key="7">
    <source>
        <dbReference type="Proteomes" id="UP000092461"/>
    </source>
</evidence>
<evidence type="ECO:0000313" key="5">
    <source>
        <dbReference type="EMBL" id="MBC1172825.1"/>
    </source>
</evidence>
<dbReference type="AlphaFoldDB" id="A0A1B0CLA0"/>
<dbReference type="VEuPathDB" id="VectorBase:LLONM1_006074"/>
<accession>A0A1B0CLA0</accession>
<evidence type="ECO:0000256" key="3">
    <source>
        <dbReference type="SAM" id="SignalP"/>
    </source>
</evidence>
<dbReference type="Pfam" id="PF05444">
    <property type="entry name" value="DUF753"/>
    <property type="match status" value="2"/>
</dbReference>
<dbReference type="InterPro" id="IPR018363">
    <property type="entry name" value="CD59_antigen_CS"/>
</dbReference>
<dbReference type="PROSITE" id="PS00983">
    <property type="entry name" value="LY6_UPAR"/>
    <property type="match status" value="1"/>
</dbReference>
<reference evidence="6" key="3">
    <citation type="submission" date="2020-05" db="UniProtKB">
        <authorList>
            <consortium name="EnsemblMetazoa"/>
        </authorList>
    </citation>
    <scope>IDENTIFICATION</scope>
    <source>
        <strain evidence="6">Jacobina</strain>
    </source>
</reference>
<reference evidence="5" key="2">
    <citation type="journal article" date="2020" name="BMC">
        <title>Leishmania infection induces a limited differential gene expression in the sand fly midgut.</title>
        <authorList>
            <person name="Coutinho-Abreu I.V."/>
            <person name="Serafim T.D."/>
            <person name="Meneses C."/>
            <person name="Kamhawi S."/>
            <person name="Oliveira F."/>
            <person name="Valenzuela J.G."/>
        </authorList>
    </citation>
    <scope>NUCLEOTIDE SEQUENCE</scope>
    <source>
        <strain evidence="5">Jacobina</strain>
        <tissue evidence="5">Midgut</tissue>
    </source>
</reference>
<reference evidence="7" key="1">
    <citation type="submission" date="2012-05" db="EMBL/GenBank/DDBJ databases">
        <title>Whole Genome Assembly of Lutzomyia longipalpis.</title>
        <authorList>
            <person name="Richards S."/>
            <person name="Qu C."/>
            <person name="Dillon R."/>
            <person name="Worley K."/>
            <person name="Scherer S."/>
            <person name="Batterton M."/>
            <person name="Taylor A."/>
            <person name="Hawes A."/>
            <person name="Hernandez B."/>
            <person name="Kovar C."/>
            <person name="Mandapat C."/>
            <person name="Pham C."/>
            <person name="Qu C."/>
            <person name="Jing C."/>
            <person name="Bess C."/>
            <person name="Bandaranaike D."/>
            <person name="Ngo D."/>
            <person name="Ongeri F."/>
            <person name="Arias F."/>
            <person name="Lara F."/>
            <person name="Weissenberger G."/>
            <person name="Kamau G."/>
            <person name="Han H."/>
            <person name="Shen H."/>
            <person name="Dinh H."/>
            <person name="Khalil I."/>
            <person name="Jones J."/>
            <person name="Shafer J."/>
            <person name="Jayaseelan J."/>
            <person name="Quiroz J."/>
            <person name="Blankenburg K."/>
            <person name="Nguyen L."/>
            <person name="Jackson L."/>
            <person name="Francisco L."/>
            <person name="Tang L.-Y."/>
            <person name="Pu L.-L."/>
            <person name="Perales L."/>
            <person name="Lorensuhewa L."/>
            <person name="Munidasa M."/>
            <person name="Coyle M."/>
            <person name="Taylor M."/>
            <person name="Puazo M."/>
            <person name="Firestine M."/>
            <person name="Scheel M."/>
            <person name="Javaid M."/>
            <person name="Wang M."/>
            <person name="Li M."/>
            <person name="Tabassum N."/>
            <person name="Saada N."/>
            <person name="Osuji N."/>
            <person name="Aqrawi P."/>
            <person name="Fu Q."/>
            <person name="Thornton R."/>
            <person name="Raj R."/>
            <person name="Goodspeed R."/>
            <person name="Mata R."/>
            <person name="Najjar R."/>
            <person name="Gubbala S."/>
            <person name="Lee S."/>
            <person name="Denson S."/>
            <person name="Patil S."/>
            <person name="Macmil S."/>
            <person name="Qi S."/>
            <person name="Matskevitch T."/>
            <person name="Palculict T."/>
            <person name="Mathew T."/>
            <person name="Vee V."/>
            <person name="Velamala V."/>
            <person name="Korchina V."/>
            <person name="Cai W."/>
            <person name="Liu W."/>
            <person name="Dai W."/>
            <person name="Zou X."/>
            <person name="Zhu Y."/>
            <person name="Zhang Y."/>
            <person name="Wu Y.-Q."/>
            <person name="Xin Y."/>
            <person name="Nazarath L."/>
            <person name="Kovar C."/>
            <person name="Han Y."/>
            <person name="Muzny D."/>
            <person name="Gibbs R."/>
        </authorList>
    </citation>
    <scope>NUCLEOTIDE SEQUENCE [LARGE SCALE GENOMIC DNA]</scope>
    <source>
        <strain evidence="7">Jacobina</strain>
    </source>
</reference>
<feature type="chain" id="PRO_5044555362" description="DUF753 domain-containing protein" evidence="3">
    <location>
        <begin position="21"/>
        <end position="217"/>
    </location>
</feature>
<feature type="transmembrane region" description="Helical" evidence="2">
    <location>
        <begin position="195"/>
        <end position="214"/>
    </location>
</feature>
<dbReference type="EMBL" id="GITU01004122">
    <property type="protein sequence ID" value="MBC1172825.1"/>
    <property type="molecule type" value="Transcribed_RNA"/>
</dbReference>
<feature type="domain" description="DUF753" evidence="4">
    <location>
        <begin position="21"/>
        <end position="86"/>
    </location>
</feature>
<proteinExistence type="predicted"/>
<dbReference type="PANTHER" id="PTHR21721:SF25">
    <property type="entry name" value="LP18071P"/>
    <property type="match status" value="1"/>
</dbReference>
<sequence>MLKYLISAIAFASILVYTNAECVNCDSRHDINCLYDNMLSTNCTPWDNQCFVRIDDDGSTVRGCLNSLSGPEQFQCTGQNCMSCTNLRIGTGFHPGCNNVIFPEHRIRCHVCNSTTNLRDCLGEQTSPATICSRFVDGDSCFIMRRGDSFARGCVSDEPVCLQENACYTCIGEGCNFANVTSIELPEAPIGGNSANTISAISFIAFALCAILLMRNN</sequence>
<keyword evidence="7" id="KW-1185">Reference proteome</keyword>
<name>A0A1B0CLA0_LUTLO</name>
<keyword evidence="2" id="KW-1133">Transmembrane helix</keyword>
<dbReference type="VEuPathDB" id="VectorBase:LLOJ005387"/>
<keyword evidence="2" id="KW-0812">Transmembrane</keyword>
<evidence type="ECO:0000256" key="1">
    <source>
        <dbReference type="ARBA" id="ARBA00022729"/>
    </source>
</evidence>
<evidence type="ECO:0000259" key="4">
    <source>
        <dbReference type="Pfam" id="PF05444"/>
    </source>
</evidence>
<evidence type="ECO:0000256" key="2">
    <source>
        <dbReference type="SAM" id="Phobius"/>
    </source>
</evidence>
<feature type="signal peptide" evidence="3">
    <location>
        <begin position="1"/>
        <end position="20"/>
    </location>
</feature>
<evidence type="ECO:0000313" key="6">
    <source>
        <dbReference type="EnsemblMetazoa" id="LLOJ005387-PA"/>
    </source>
</evidence>
<dbReference type="EMBL" id="AJWK01017056">
    <property type="status" value="NOT_ANNOTATED_CDS"/>
    <property type="molecule type" value="Genomic_DNA"/>
</dbReference>
<dbReference type="PANTHER" id="PTHR21721">
    <property type="entry name" value="GH09876P-RELATED"/>
    <property type="match status" value="1"/>
</dbReference>